<reference evidence="1 2" key="1">
    <citation type="submission" date="2019-02" db="EMBL/GenBank/DDBJ databases">
        <title>Deep-cultivation of Planctomycetes and their phenomic and genomic characterization uncovers novel biology.</title>
        <authorList>
            <person name="Wiegand S."/>
            <person name="Jogler M."/>
            <person name="Boedeker C."/>
            <person name="Pinto D."/>
            <person name="Vollmers J."/>
            <person name="Rivas-Marin E."/>
            <person name="Kohn T."/>
            <person name="Peeters S.H."/>
            <person name="Heuer A."/>
            <person name="Rast P."/>
            <person name="Oberbeckmann S."/>
            <person name="Bunk B."/>
            <person name="Jeske O."/>
            <person name="Meyerdierks A."/>
            <person name="Storesund J.E."/>
            <person name="Kallscheuer N."/>
            <person name="Luecker S."/>
            <person name="Lage O.M."/>
            <person name="Pohl T."/>
            <person name="Merkel B.J."/>
            <person name="Hornburger P."/>
            <person name="Mueller R.-W."/>
            <person name="Bruemmer F."/>
            <person name="Labrenz M."/>
            <person name="Spormann A.M."/>
            <person name="Op den Camp H."/>
            <person name="Overmann J."/>
            <person name="Amann R."/>
            <person name="Jetten M.S.M."/>
            <person name="Mascher T."/>
            <person name="Medema M.H."/>
            <person name="Devos D.P."/>
            <person name="Kaster A.-K."/>
            <person name="Ovreas L."/>
            <person name="Rohde M."/>
            <person name="Galperin M.Y."/>
            <person name="Jogler C."/>
        </authorList>
    </citation>
    <scope>NUCLEOTIDE SEQUENCE [LARGE SCALE GENOMIC DNA]</scope>
    <source>
        <strain evidence="1 2">Pan189</strain>
    </source>
</reference>
<keyword evidence="2" id="KW-1185">Reference proteome</keyword>
<gene>
    <name evidence="1" type="ORF">Pan189_37200</name>
</gene>
<accession>A0A517R5Y5</accession>
<proteinExistence type="predicted"/>
<dbReference type="EMBL" id="CP036268">
    <property type="protein sequence ID" value="QDT39314.1"/>
    <property type="molecule type" value="Genomic_DNA"/>
</dbReference>
<dbReference type="AlphaFoldDB" id="A0A517R5Y5"/>
<organism evidence="1 2">
    <name type="scientific">Stratiformator vulcanicus</name>
    <dbReference type="NCBI Taxonomy" id="2527980"/>
    <lineage>
        <taxon>Bacteria</taxon>
        <taxon>Pseudomonadati</taxon>
        <taxon>Planctomycetota</taxon>
        <taxon>Planctomycetia</taxon>
        <taxon>Planctomycetales</taxon>
        <taxon>Planctomycetaceae</taxon>
        <taxon>Stratiformator</taxon>
    </lineage>
</organism>
<dbReference type="KEGG" id="svp:Pan189_37200"/>
<protein>
    <submittedName>
        <fullName evidence="1">Uncharacterized protein</fullName>
    </submittedName>
</protein>
<name>A0A517R5Y5_9PLAN</name>
<sequence length="63" mass="7062">MSFGTFVRTGGLPAEKSTRDPVAWSIFRIAFLCRDIRSGIPLRPPVTSHVNFRFISIADLEPN</sequence>
<evidence type="ECO:0000313" key="1">
    <source>
        <dbReference type="EMBL" id="QDT39314.1"/>
    </source>
</evidence>
<dbReference type="Proteomes" id="UP000317318">
    <property type="component" value="Chromosome"/>
</dbReference>
<evidence type="ECO:0000313" key="2">
    <source>
        <dbReference type="Proteomes" id="UP000317318"/>
    </source>
</evidence>